<gene>
    <name evidence="6" type="ORF">Agub_g8855</name>
</gene>
<evidence type="ECO:0000259" key="5">
    <source>
        <dbReference type="SMART" id="SM00829"/>
    </source>
</evidence>
<organism evidence="6 7">
    <name type="scientific">Astrephomene gubernaculifera</name>
    <dbReference type="NCBI Taxonomy" id="47775"/>
    <lineage>
        <taxon>Eukaryota</taxon>
        <taxon>Viridiplantae</taxon>
        <taxon>Chlorophyta</taxon>
        <taxon>core chlorophytes</taxon>
        <taxon>Chlorophyceae</taxon>
        <taxon>CS clade</taxon>
        <taxon>Chlamydomonadales</taxon>
        <taxon>Astrephomenaceae</taxon>
        <taxon>Astrephomene</taxon>
    </lineage>
</organism>
<dbReference type="InterPro" id="IPR036291">
    <property type="entry name" value="NAD(P)-bd_dom_sf"/>
</dbReference>
<evidence type="ECO:0000256" key="3">
    <source>
        <dbReference type="ARBA" id="ARBA00022833"/>
    </source>
</evidence>
<evidence type="ECO:0000256" key="1">
    <source>
        <dbReference type="ARBA" id="ARBA00001947"/>
    </source>
</evidence>
<keyword evidence="4" id="KW-0560">Oxidoreductase</keyword>
<evidence type="ECO:0000313" key="7">
    <source>
        <dbReference type="Proteomes" id="UP001054857"/>
    </source>
</evidence>
<accession>A0AAD3HNH8</accession>
<dbReference type="AlphaFoldDB" id="A0AAD3HNH8"/>
<keyword evidence="7" id="KW-1185">Reference proteome</keyword>
<comment type="cofactor">
    <cofactor evidence="1">
        <name>Zn(2+)</name>
        <dbReference type="ChEBI" id="CHEBI:29105"/>
    </cofactor>
</comment>
<dbReference type="PANTHER" id="PTHR42813">
    <property type="entry name" value="ZINC-TYPE ALCOHOL DEHYDROGENASE-LIKE"/>
    <property type="match status" value="1"/>
</dbReference>
<dbReference type="InterPro" id="IPR013154">
    <property type="entry name" value="ADH-like_N"/>
</dbReference>
<dbReference type="GO" id="GO:0016491">
    <property type="term" value="F:oxidoreductase activity"/>
    <property type="evidence" value="ECO:0007669"/>
    <property type="project" value="UniProtKB-KW"/>
</dbReference>
<evidence type="ECO:0000256" key="2">
    <source>
        <dbReference type="ARBA" id="ARBA00022723"/>
    </source>
</evidence>
<proteinExistence type="predicted"/>
<sequence length="706" mass="75843">MQQATLSELPSAALHRFPGAPRPGIDIDIYEKDGLQYVSSSSRASKGASFLLINDVSDVAGRSFQAAFKGHCHITKPSMQLAAGFSMASGAPLRWPPPRRGVPRRDQALGKVIGLHYSLIPLVDMLLEKYTAEVERVKVSVCEMSAAAAGSESAAAHDDPGLVLTEDWLEPSDGLMVWVAYALRELSKAPGEPPSIRTTAWLLLASICAADMTFDELLSEPDLAAWALAAMERYEPPEGDPLAESDCWHVELQLRQALTGADPSCPVKEVDTGGTLQDLIGHPLETNPQRSGGNLGGKVVRTGAGVTVNANKDPERRMRAVCWEGARKVVVEERPRPLITDPHDAIVRVSSTAICGSDLHLYLGSAPGMQVGDILGHEFMGTVEEVGPEVRNVRPGDRVVSSFDIACGQCRTCSHGQFSGCDITNPSKDQEMLYGARTAGLFGYAHVTGGYEGGQADFVRVPFADMNLLHVPSELPDNQVLLLSDILSTAWYATELGEVGPGKTVAIWGAGPGGILAAHCSQVRGADRVILIDNLQYRLDHAASKLPGLVTVNFGKEKVKEALERVIPGGPDVCIEAVGFHYCKSIMHAAMMKTLLETDTADILNELIYCCRKGGIIACIGVYVGRTNGFNIGAFMEKGLTLKAGQTPVQKYWHQLLDMVKAGKLDPTIVITHELPLEDAPHAYKIFNDKMDGCIKVVPAVANQAG</sequence>
<reference evidence="6 7" key="1">
    <citation type="journal article" date="2021" name="Sci. Rep.">
        <title>Genome sequencing of the multicellular alga Astrephomene provides insights into convergent evolution of germ-soma differentiation.</title>
        <authorList>
            <person name="Yamashita S."/>
            <person name="Yamamoto K."/>
            <person name="Matsuzaki R."/>
            <person name="Suzuki S."/>
            <person name="Yamaguchi H."/>
            <person name="Hirooka S."/>
            <person name="Minakuchi Y."/>
            <person name="Miyagishima S."/>
            <person name="Kawachi M."/>
            <person name="Toyoda A."/>
            <person name="Nozaki H."/>
        </authorList>
    </citation>
    <scope>NUCLEOTIDE SEQUENCE [LARGE SCALE GENOMIC DNA]</scope>
    <source>
        <strain evidence="6 7">NIES-4017</strain>
    </source>
</reference>
<dbReference type="InterPro" id="IPR011032">
    <property type="entry name" value="GroES-like_sf"/>
</dbReference>
<dbReference type="GO" id="GO:0008270">
    <property type="term" value="F:zinc ion binding"/>
    <property type="evidence" value="ECO:0007669"/>
    <property type="project" value="InterPro"/>
</dbReference>
<dbReference type="PROSITE" id="PS00059">
    <property type="entry name" value="ADH_ZINC"/>
    <property type="match status" value="1"/>
</dbReference>
<dbReference type="SUPFAM" id="SSF50129">
    <property type="entry name" value="GroES-like"/>
    <property type="match status" value="1"/>
</dbReference>
<dbReference type="SMART" id="SM00829">
    <property type="entry name" value="PKS_ER"/>
    <property type="match status" value="1"/>
</dbReference>
<name>A0AAD3HNH8_9CHLO</name>
<feature type="domain" description="Enoyl reductase (ER)" evidence="5">
    <location>
        <begin position="325"/>
        <end position="699"/>
    </location>
</feature>
<dbReference type="Proteomes" id="UP001054857">
    <property type="component" value="Unassembled WGS sequence"/>
</dbReference>
<evidence type="ECO:0000313" key="6">
    <source>
        <dbReference type="EMBL" id="GFR47163.1"/>
    </source>
</evidence>
<dbReference type="SUPFAM" id="SSF51735">
    <property type="entry name" value="NAD(P)-binding Rossmann-fold domains"/>
    <property type="match status" value="1"/>
</dbReference>
<dbReference type="CDD" id="cd08283">
    <property type="entry name" value="FDH_like_1"/>
    <property type="match status" value="1"/>
</dbReference>
<dbReference type="PANTHER" id="PTHR42813:SF1">
    <property type="entry name" value="DEHYDROGENASE, PUTATIVE (AFU_ORTHOLOGUE AFUA_5G03930)-RELATED"/>
    <property type="match status" value="1"/>
</dbReference>
<dbReference type="Pfam" id="PF08240">
    <property type="entry name" value="ADH_N"/>
    <property type="match status" value="1"/>
</dbReference>
<protein>
    <recommendedName>
        <fullName evidence="5">Enoyl reductase (ER) domain-containing protein</fullName>
    </recommendedName>
</protein>
<dbReference type="EMBL" id="BMAR01000017">
    <property type="protein sequence ID" value="GFR47163.1"/>
    <property type="molecule type" value="Genomic_DNA"/>
</dbReference>
<evidence type="ECO:0000256" key="4">
    <source>
        <dbReference type="ARBA" id="ARBA00023002"/>
    </source>
</evidence>
<dbReference type="InterPro" id="IPR020843">
    <property type="entry name" value="ER"/>
</dbReference>
<keyword evidence="3" id="KW-0862">Zinc</keyword>
<dbReference type="Gene3D" id="3.90.180.10">
    <property type="entry name" value="Medium-chain alcohol dehydrogenases, catalytic domain"/>
    <property type="match status" value="1"/>
</dbReference>
<comment type="caution">
    <text evidence="6">The sequence shown here is derived from an EMBL/GenBank/DDBJ whole genome shotgun (WGS) entry which is preliminary data.</text>
</comment>
<dbReference type="Gene3D" id="3.40.50.720">
    <property type="entry name" value="NAD(P)-binding Rossmann-like Domain"/>
    <property type="match status" value="1"/>
</dbReference>
<dbReference type="InterPro" id="IPR002328">
    <property type="entry name" value="ADH_Zn_CS"/>
</dbReference>
<keyword evidence="2" id="KW-0479">Metal-binding</keyword>